<comment type="subcellular location">
    <subcellularLocation>
        <location evidence="1">Cell membrane</location>
        <topology evidence="1">Multi-pass membrane protein</topology>
    </subcellularLocation>
</comment>
<proteinExistence type="inferred from homology"/>
<reference evidence="12" key="1">
    <citation type="journal article" date="2019" name="Int. J. Syst. Evol. Microbiol.">
        <title>The Global Catalogue of Microorganisms (GCM) 10K type strain sequencing project: providing services to taxonomists for standard genome sequencing and annotation.</title>
        <authorList>
            <consortium name="The Broad Institute Genomics Platform"/>
            <consortium name="The Broad Institute Genome Sequencing Center for Infectious Disease"/>
            <person name="Wu L."/>
            <person name="Ma J."/>
        </authorList>
    </citation>
    <scope>NUCLEOTIDE SEQUENCE [LARGE SCALE GENOMIC DNA]</scope>
    <source>
        <strain evidence="12">CGMCC 1.15643</strain>
    </source>
</reference>
<feature type="transmembrane region" description="Helical" evidence="9">
    <location>
        <begin position="55"/>
        <end position="76"/>
    </location>
</feature>
<evidence type="ECO:0000259" key="10">
    <source>
        <dbReference type="Pfam" id="PF01061"/>
    </source>
</evidence>
<dbReference type="InterPro" id="IPR013525">
    <property type="entry name" value="ABC2_TM"/>
</dbReference>
<dbReference type="EMBL" id="JBHSLI010000001">
    <property type="protein sequence ID" value="MFC5292063.1"/>
    <property type="molecule type" value="Genomic_DNA"/>
</dbReference>
<feature type="transmembrane region" description="Helical" evidence="9">
    <location>
        <begin position="162"/>
        <end position="184"/>
    </location>
</feature>
<dbReference type="Pfam" id="PF01061">
    <property type="entry name" value="ABC2_membrane"/>
    <property type="match status" value="1"/>
</dbReference>
<evidence type="ECO:0000256" key="7">
    <source>
        <dbReference type="ARBA" id="ARBA00023047"/>
    </source>
</evidence>
<comment type="caution">
    <text evidence="11">The sequence shown here is derived from an EMBL/GenBank/DDBJ whole genome shotgun (WGS) entry which is preliminary data.</text>
</comment>
<keyword evidence="6 9" id="KW-1133">Transmembrane helix</keyword>
<evidence type="ECO:0000256" key="5">
    <source>
        <dbReference type="ARBA" id="ARBA00022692"/>
    </source>
</evidence>
<feature type="transmembrane region" description="Helical" evidence="9">
    <location>
        <begin position="191"/>
        <end position="210"/>
    </location>
</feature>
<dbReference type="RefSeq" id="WP_158445173.1">
    <property type="nucleotide sequence ID" value="NZ_JAOAOS010000001.1"/>
</dbReference>
<dbReference type="PANTHER" id="PTHR30413:SF10">
    <property type="entry name" value="CAPSULE POLYSACCHARIDE EXPORT INNER-MEMBRANE PROTEIN CTRC"/>
    <property type="match status" value="1"/>
</dbReference>
<evidence type="ECO:0000256" key="8">
    <source>
        <dbReference type="ARBA" id="ARBA00023136"/>
    </source>
</evidence>
<feature type="transmembrane region" description="Helical" evidence="9">
    <location>
        <begin position="245"/>
        <end position="266"/>
    </location>
</feature>
<evidence type="ECO:0000256" key="3">
    <source>
        <dbReference type="ARBA" id="ARBA00022448"/>
    </source>
</evidence>
<keyword evidence="12" id="KW-1185">Reference proteome</keyword>
<keyword evidence="8 9" id="KW-0472">Membrane</keyword>
<dbReference type="Proteomes" id="UP001595976">
    <property type="component" value="Unassembled WGS sequence"/>
</dbReference>
<keyword evidence="7" id="KW-0762">Sugar transport</keyword>
<protein>
    <submittedName>
        <fullName evidence="11">ABC transporter permease</fullName>
    </submittedName>
</protein>
<keyword evidence="4" id="KW-1003">Cell membrane</keyword>
<name>A0ABW0F0F5_9HYPH</name>
<dbReference type="PANTHER" id="PTHR30413">
    <property type="entry name" value="INNER MEMBRANE TRANSPORT PERMEASE"/>
    <property type="match status" value="1"/>
</dbReference>
<feature type="transmembrane region" description="Helical" evidence="9">
    <location>
        <begin position="82"/>
        <end position="102"/>
    </location>
</feature>
<gene>
    <name evidence="11" type="ORF">ACFPK2_03565</name>
</gene>
<comment type="similarity">
    <text evidence="2">Belongs to the ABC-2 integral membrane protein family.</text>
</comment>
<evidence type="ECO:0000256" key="2">
    <source>
        <dbReference type="ARBA" id="ARBA00007783"/>
    </source>
</evidence>
<organism evidence="11 12">
    <name type="scientific">Bosea minatitlanensis</name>
    <dbReference type="NCBI Taxonomy" id="128782"/>
    <lineage>
        <taxon>Bacteria</taxon>
        <taxon>Pseudomonadati</taxon>
        <taxon>Pseudomonadota</taxon>
        <taxon>Alphaproteobacteria</taxon>
        <taxon>Hyphomicrobiales</taxon>
        <taxon>Boseaceae</taxon>
        <taxon>Bosea</taxon>
    </lineage>
</organism>
<feature type="domain" description="ABC-2 type transporter transmembrane" evidence="10">
    <location>
        <begin position="36"/>
        <end position="237"/>
    </location>
</feature>
<evidence type="ECO:0000256" key="6">
    <source>
        <dbReference type="ARBA" id="ARBA00022989"/>
    </source>
</evidence>
<keyword evidence="3" id="KW-0813">Transport</keyword>
<keyword evidence="5 9" id="KW-0812">Transmembrane</keyword>
<keyword evidence="7" id="KW-0625">Polysaccharide transport</keyword>
<sequence length="277" mass="30115">MSTPAMFVHDAQSRDSRPWRDAIADAARAARLAELWLTMGWYDVRQRYSRSVFGPFWVTISLAVFVAGLGITYAALFRVPVVAYLPYVTVGMVLWSLISALLNEGAATFTAATAAIKQMPAPIGIHALRVVWRNLIILAHNAVIVLIVLAACGVRPGWAGFAALPGLALLLLNGIGWSVTLGLVGARFRDVMPLVANATQMLLFVTPVLWRAGDLGDRRILAELNPLFHLIEIVRAPLLGAGVPLGSFAVALAVTALNLGLAFAFYTRLRWRVAYWL</sequence>
<accession>A0ABW0F0F5</accession>
<evidence type="ECO:0000313" key="11">
    <source>
        <dbReference type="EMBL" id="MFC5292063.1"/>
    </source>
</evidence>
<evidence type="ECO:0000313" key="12">
    <source>
        <dbReference type="Proteomes" id="UP001595976"/>
    </source>
</evidence>
<feature type="transmembrane region" description="Helical" evidence="9">
    <location>
        <begin position="135"/>
        <end position="156"/>
    </location>
</feature>
<evidence type="ECO:0000256" key="4">
    <source>
        <dbReference type="ARBA" id="ARBA00022475"/>
    </source>
</evidence>
<evidence type="ECO:0000256" key="9">
    <source>
        <dbReference type="SAM" id="Phobius"/>
    </source>
</evidence>
<evidence type="ECO:0000256" key="1">
    <source>
        <dbReference type="ARBA" id="ARBA00004651"/>
    </source>
</evidence>